<dbReference type="EMBL" id="CANL01000007">
    <property type="protein sequence ID" value="CCM62960.1"/>
    <property type="molecule type" value="Genomic_DNA"/>
</dbReference>
<feature type="transmembrane region" description="Helical" evidence="5">
    <location>
        <begin position="46"/>
        <end position="67"/>
    </location>
</feature>
<dbReference type="SUPFAM" id="SSF55874">
    <property type="entry name" value="ATPase domain of HSP90 chaperone/DNA topoisomerase II/histidine kinase"/>
    <property type="match status" value="1"/>
</dbReference>
<keyword evidence="3" id="KW-0902">Two-component regulatory system</keyword>
<gene>
    <name evidence="7" type="ORF">BN381_150073</name>
</gene>
<dbReference type="InterPro" id="IPR003594">
    <property type="entry name" value="HATPase_dom"/>
</dbReference>
<keyword evidence="5" id="KW-0812">Transmembrane</keyword>
<dbReference type="InterPro" id="IPR050482">
    <property type="entry name" value="Sensor_HK_TwoCompSys"/>
</dbReference>
<evidence type="ECO:0000313" key="7">
    <source>
        <dbReference type="EMBL" id="CCM62960.1"/>
    </source>
</evidence>
<dbReference type="CDD" id="cd16917">
    <property type="entry name" value="HATPase_UhpB-NarQ-NarX-like"/>
    <property type="match status" value="1"/>
</dbReference>
<feature type="transmembrane region" description="Helical" evidence="5">
    <location>
        <begin position="79"/>
        <end position="101"/>
    </location>
</feature>
<dbReference type="AlphaFoldDB" id="R4YXM5"/>
<dbReference type="GO" id="GO:0016301">
    <property type="term" value="F:kinase activity"/>
    <property type="evidence" value="ECO:0007669"/>
    <property type="project" value="UniProtKB-KW"/>
</dbReference>
<feature type="transmembrane region" description="Helical" evidence="5">
    <location>
        <begin position="132"/>
        <end position="151"/>
    </location>
</feature>
<organism evidence="7 8">
    <name type="scientific">Candidatus Neomicrothrix parvicella RN1</name>
    <dbReference type="NCBI Taxonomy" id="1229780"/>
    <lineage>
        <taxon>Bacteria</taxon>
        <taxon>Bacillati</taxon>
        <taxon>Actinomycetota</taxon>
        <taxon>Acidimicrobiia</taxon>
        <taxon>Acidimicrobiales</taxon>
        <taxon>Microthrixaceae</taxon>
        <taxon>Candidatus Neomicrothrix</taxon>
    </lineage>
</organism>
<accession>R4YXM5</accession>
<keyword evidence="1" id="KW-0808">Transferase</keyword>
<dbReference type="GO" id="GO:0000160">
    <property type="term" value="P:phosphorelay signal transduction system"/>
    <property type="evidence" value="ECO:0007669"/>
    <property type="project" value="UniProtKB-KW"/>
</dbReference>
<dbReference type="InterPro" id="IPR036890">
    <property type="entry name" value="HATPase_C_sf"/>
</dbReference>
<comment type="caution">
    <text evidence="7">The sequence shown here is derived from an EMBL/GenBank/DDBJ whole genome shotgun (WGS) entry which is preliminary data.</text>
</comment>
<evidence type="ECO:0000313" key="8">
    <source>
        <dbReference type="Proteomes" id="UP000018291"/>
    </source>
</evidence>
<feature type="domain" description="Histidine kinase/HSP90-like ATPase" evidence="6">
    <location>
        <begin position="305"/>
        <end position="387"/>
    </location>
</feature>
<dbReference type="HOGENOM" id="CLU_643470_0_0_11"/>
<evidence type="ECO:0000259" key="6">
    <source>
        <dbReference type="Pfam" id="PF02518"/>
    </source>
</evidence>
<evidence type="ECO:0000256" key="2">
    <source>
        <dbReference type="ARBA" id="ARBA00022777"/>
    </source>
</evidence>
<evidence type="ECO:0000256" key="3">
    <source>
        <dbReference type="ARBA" id="ARBA00023012"/>
    </source>
</evidence>
<feature type="transmembrane region" description="Helical" evidence="5">
    <location>
        <begin position="107"/>
        <end position="125"/>
    </location>
</feature>
<evidence type="ECO:0000256" key="5">
    <source>
        <dbReference type="SAM" id="Phobius"/>
    </source>
</evidence>
<evidence type="ECO:0000256" key="4">
    <source>
        <dbReference type="SAM" id="Coils"/>
    </source>
</evidence>
<feature type="coiled-coil region" evidence="4">
    <location>
        <begin position="181"/>
        <end position="208"/>
    </location>
</feature>
<dbReference type="Proteomes" id="UP000018291">
    <property type="component" value="Unassembled WGS sequence"/>
</dbReference>
<dbReference type="OrthoDB" id="3534981at2"/>
<dbReference type="Gene3D" id="3.30.565.10">
    <property type="entry name" value="Histidine kinase-like ATPase, C-terminal domain"/>
    <property type="match status" value="1"/>
</dbReference>
<keyword evidence="4" id="KW-0175">Coiled coil</keyword>
<protein>
    <submittedName>
        <fullName evidence="7">Putative two-component system sensor kinase</fullName>
    </submittedName>
</protein>
<reference evidence="7 8" key="1">
    <citation type="journal article" date="2013" name="ISME J.">
        <title>Metabolic model for the filamentous 'Candidatus Microthrix parvicella' based on genomic and metagenomic analyses.</title>
        <authorList>
            <person name="Jon McIlroy S."/>
            <person name="Kristiansen R."/>
            <person name="Albertsen M."/>
            <person name="Michael Karst S."/>
            <person name="Rossetti S."/>
            <person name="Lund Nielsen J."/>
            <person name="Tandoi V."/>
            <person name="James Seviour R."/>
            <person name="Nielsen P.H."/>
        </authorList>
    </citation>
    <scope>NUCLEOTIDE SEQUENCE [LARGE SCALE GENOMIC DNA]</scope>
    <source>
        <strain evidence="7 8">RN1</strain>
    </source>
</reference>
<dbReference type="eggNOG" id="COG4585">
    <property type="taxonomic scope" value="Bacteria"/>
</dbReference>
<dbReference type="STRING" id="1229780.BN381_150073"/>
<dbReference type="Pfam" id="PF02518">
    <property type="entry name" value="HATPase_c"/>
    <property type="match status" value="1"/>
</dbReference>
<sequence length="389" mass="40433">MTPIGDQGHTERLPELEASLLRGLSLARLAVFAWMVVVVVVARNGIASPAVAWGGLAVIGAWSGWEFARVRSPLSERTAGMITAMEAVLAAALLVADPWVWESSVGQRFASAWPLMPVLGAAIIWGRRGGLICALALGAVNAVALAGRAVVGELAQLSAAGGQSLSIASTVALWLVAGIAAGAVVERLRSAERRVAQAEAREEIARELHDGVLQTLAVVQRRSTDEELSQLARDQELDLRSWLFGDHAAQEADLTLGAALRQAAHRAERTHRLRVQVVGVGLDDLATPVSSDPVPPEIIAALAGAAGEAMTNAAKHGDATTVTMYVEVGDEEVFVSIKDDGAGFDVAAAIPGIGMTQSITGRLSAVGGSAEWRSNPGHGAEVTLTVPSS</sequence>
<keyword evidence="5" id="KW-1133">Transmembrane helix</keyword>
<feature type="transmembrane region" description="Helical" evidence="5">
    <location>
        <begin position="20"/>
        <end position="40"/>
    </location>
</feature>
<name>R4YXM5_9ACTN</name>
<dbReference type="RefSeq" id="WP_012224881.1">
    <property type="nucleotide sequence ID" value="NZ_HG422565.1"/>
</dbReference>
<proteinExistence type="predicted"/>
<keyword evidence="2 7" id="KW-0418">Kinase</keyword>
<feature type="transmembrane region" description="Helical" evidence="5">
    <location>
        <begin position="163"/>
        <end position="185"/>
    </location>
</feature>
<keyword evidence="5" id="KW-0472">Membrane</keyword>
<evidence type="ECO:0000256" key="1">
    <source>
        <dbReference type="ARBA" id="ARBA00022679"/>
    </source>
</evidence>
<keyword evidence="8" id="KW-1185">Reference proteome</keyword>
<dbReference type="PANTHER" id="PTHR24421:SF61">
    <property type="entry name" value="OXYGEN SENSOR HISTIDINE KINASE NREB"/>
    <property type="match status" value="1"/>
</dbReference>
<dbReference type="PANTHER" id="PTHR24421">
    <property type="entry name" value="NITRATE/NITRITE SENSOR PROTEIN NARX-RELATED"/>
    <property type="match status" value="1"/>
</dbReference>